<keyword evidence="4" id="KW-1015">Disulfide bond</keyword>
<evidence type="ECO:0000256" key="3">
    <source>
        <dbReference type="ARBA" id="ARBA00022801"/>
    </source>
</evidence>
<dbReference type="AlphaFoldDB" id="A0A0D8YA54"/>
<protein>
    <recommendedName>
        <fullName evidence="5">Carboxylesterase type B domain-containing protein</fullName>
    </recommendedName>
</protein>
<dbReference type="SUPFAM" id="SSF53474">
    <property type="entry name" value="alpha/beta-Hydrolases"/>
    <property type="match status" value="1"/>
</dbReference>
<dbReference type="GO" id="GO:0003990">
    <property type="term" value="F:acetylcholinesterase activity"/>
    <property type="evidence" value="ECO:0007669"/>
    <property type="project" value="TreeGrafter"/>
</dbReference>
<dbReference type="InterPro" id="IPR050654">
    <property type="entry name" value="AChE-related_enzymes"/>
</dbReference>
<keyword evidence="2" id="KW-0719">Serine esterase</keyword>
<dbReference type="PANTHER" id="PTHR43918">
    <property type="entry name" value="ACETYLCHOLINESTERASE"/>
    <property type="match status" value="1"/>
</dbReference>
<evidence type="ECO:0000259" key="5">
    <source>
        <dbReference type="Pfam" id="PF00135"/>
    </source>
</evidence>
<evidence type="ECO:0000313" key="6">
    <source>
        <dbReference type="EMBL" id="KJH51456.1"/>
    </source>
</evidence>
<name>A0A0D8YA54_DICVI</name>
<dbReference type="GO" id="GO:0005615">
    <property type="term" value="C:extracellular space"/>
    <property type="evidence" value="ECO:0007669"/>
    <property type="project" value="TreeGrafter"/>
</dbReference>
<evidence type="ECO:0000256" key="1">
    <source>
        <dbReference type="ARBA" id="ARBA00005964"/>
    </source>
</evidence>
<evidence type="ECO:0000256" key="4">
    <source>
        <dbReference type="ARBA" id="ARBA00023157"/>
    </source>
</evidence>
<dbReference type="InterPro" id="IPR029058">
    <property type="entry name" value="AB_hydrolase_fold"/>
</dbReference>
<reference evidence="6 7" key="1">
    <citation type="submission" date="2013-11" db="EMBL/GenBank/DDBJ databases">
        <title>Draft genome of the bovine lungworm Dictyocaulus viviparus.</title>
        <authorList>
            <person name="Mitreva M."/>
        </authorList>
    </citation>
    <scope>NUCLEOTIDE SEQUENCE [LARGE SCALE GENOMIC DNA]</scope>
    <source>
        <strain evidence="6 7">HannoverDv2000</strain>
    </source>
</reference>
<dbReference type="Pfam" id="PF00135">
    <property type="entry name" value="COesterase"/>
    <property type="match status" value="1"/>
</dbReference>
<dbReference type="InterPro" id="IPR000997">
    <property type="entry name" value="Cholinesterase"/>
</dbReference>
<keyword evidence="7" id="KW-1185">Reference proteome</keyword>
<dbReference type="InterPro" id="IPR002018">
    <property type="entry name" value="CarbesteraseB"/>
</dbReference>
<feature type="domain" description="Carboxylesterase type B" evidence="5">
    <location>
        <begin position="17"/>
        <end position="135"/>
    </location>
</feature>
<comment type="similarity">
    <text evidence="1">Belongs to the type-B carboxylesterase/lipase family.</text>
</comment>
<gene>
    <name evidence="6" type="ORF">DICVIV_02373</name>
</gene>
<organism evidence="6 7">
    <name type="scientific">Dictyocaulus viviparus</name>
    <name type="common">Bovine lungworm</name>
    <dbReference type="NCBI Taxonomy" id="29172"/>
    <lineage>
        <taxon>Eukaryota</taxon>
        <taxon>Metazoa</taxon>
        <taxon>Ecdysozoa</taxon>
        <taxon>Nematoda</taxon>
        <taxon>Chromadorea</taxon>
        <taxon>Rhabditida</taxon>
        <taxon>Rhabditina</taxon>
        <taxon>Rhabditomorpha</taxon>
        <taxon>Strongyloidea</taxon>
        <taxon>Metastrongylidae</taxon>
        <taxon>Dictyocaulus</taxon>
    </lineage>
</organism>
<dbReference type="GO" id="GO:0005886">
    <property type="term" value="C:plasma membrane"/>
    <property type="evidence" value="ECO:0007669"/>
    <property type="project" value="TreeGrafter"/>
</dbReference>
<dbReference type="STRING" id="29172.A0A0D8YA54"/>
<dbReference type="PANTHER" id="PTHR43918:SF15">
    <property type="entry name" value="CARBOXYLIC ESTER HYDROLASE"/>
    <property type="match status" value="1"/>
</dbReference>
<evidence type="ECO:0000256" key="2">
    <source>
        <dbReference type="ARBA" id="ARBA00022487"/>
    </source>
</evidence>
<accession>A0A0D8YA54</accession>
<evidence type="ECO:0000313" key="7">
    <source>
        <dbReference type="Proteomes" id="UP000053766"/>
    </source>
</evidence>
<dbReference type="EMBL" id="KN716183">
    <property type="protein sequence ID" value="KJH51456.1"/>
    <property type="molecule type" value="Genomic_DNA"/>
</dbReference>
<dbReference type="Gene3D" id="3.40.50.1820">
    <property type="entry name" value="alpha/beta hydrolase"/>
    <property type="match status" value="1"/>
</dbReference>
<reference evidence="7" key="2">
    <citation type="journal article" date="2016" name="Sci. Rep.">
        <title>Dictyocaulus viviparus genome, variome and transcriptome elucidate lungworm biology and support future intervention.</title>
        <authorList>
            <person name="McNulty S.N."/>
            <person name="Strube C."/>
            <person name="Rosa B.A."/>
            <person name="Martin J.C."/>
            <person name="Tyagi R."/>
            <person name="Choi Y.J."/>
            <person name="Wang Q."/>
            <person name="Hallsworth Pepin K."/>
            <person name="Zhang X."/>
            <person name="Ozersky P."/>
            <person name="Wilson R.K."/>
            <person name="Sternberg P.W."/>
            <person name="Gasser R.B."/>
            <person name="Mitreva M."/>
        </authorList>
    </citation>
    <scope>NUCLEOTIDE SEQUENCE [LARGE SCALE GENOMIC DNA]</scope>
    <source>
        <strain evidence="7">HannoverDv2000</strain>
    </source>
</reference>
<dbReference type="OrthoDB" id="408631at2759"/>
<dbReference type="PRINTS" id="PR00878">
    <property type="entry name" value="CHOLNESTRASE"/>
</dbReference>
<dbReference type="GO" id="GO:0006581">
    <property type="term" value="P:acetylcholine catabolic process"/>
    <property type="evidence" value="ECO:0007669"/>
    <property type="project" value="TreeGrafter"/>
</dbReference>
<keyword evidence="3" id="KW-0378">Hydrolase</keyword>
<dbReference type="Proteomes" id="UP000053766">
    <property type="component" value="Unassembled WGS sequence"/>
</dbReference>
<proteinExistence type="inferred from homology"/>
<dbReference type="GO" id="GO:0019695">
    <property type="term" value="P:choline metabolic process"/>
    <property type="evidence" value="ECO:0007669"/>
    <property type="project" value="TreeGrafter"/>
</dbReference>
<sequence length="135" mass="15891">MPEFTEVYFEGTQESIDEVVKNYRELFSSRAITGEQLRDGVGRFLADLFFTCDLVDFAEIFAEEAAQPVFMYYFDMRSSANPWPKWMGVMHGYEIEYMFGQPLSKPLLYDQGKVNTEEQFSKLIMELWAEFIRRG</sequence>